<feature type="domain" description="Transposase IS110-like N-terminal" evidence="2">
    <location>
        <begin position="4"/>
        <end position="89"/>
    </location>
</feature>
<dbReference type="EMBL" id="CP017686">
    <property type="protein sequence ID" value="AYQ55613.1"/>
    <property type="molecule type" value="Genomic_DNA"/>
</dbReference>
<dbReference type="Proteomes" id="UP000273278">
    <property type="component" value="Chromosome"/>
</dbReference>
<dbReference type="GO" id="GO:0006313">
    <property type="term" value="P:DNA transposition"/>
    <property type="evidence" value="ECO:0007669"/>
    <property type="project" value="InterPro"/>
</dbReference>
<dbReference type="RefSeq" id="WP_015505394.1">
    <property type="nucleotide sequence ID" value="NZ_CP017686.1"/>
</dbReference>
<evidence type="ECO:0000313" key="3">
    <source>
        <dbReference type="EMBL" id="AYQ55613.1"/>
    </source>
</evidence>
<evidence type="ECO:0000256" key="1">
    <source>
        <dbReference type="SAM" id="MobiDB-lite"/>
    </source>
</evidence>
<dbReference type="Pfam" id="PF01548">
    <property type="entry name" value="DEDD_Tnp_IS110"/>
    <property type="match status" value="1"/>
</dbReference>
<evidence type="ECO:0000259" key="2">
    <source>
        <dbReference type="Pfam" id="PF01548"/>
    </source>
</evidence>
<sequence length="113" mass="12798">MRYIGLDVHKDNITACILSDAGKVVFEKDFKKTDGTCDCLAELFDHVGKSGFCVLMETGTYAYPPYRFFSDRGCAVDCVHAQCLKIITQTDKKKLRRLPKTKPEKSSYGSYRL</sequence>
<dbReference type="InterPro" id="IPR047650">
    <property type="entry name" value="Transpos_IS110"/>
</dbReference>
<organism evidence="3 4">
    <name type="scientific">Methanomethylophilus alvi</name>
    <dbReference type="NCBI Taxonomy" id="1291540"/>
    <lineage>
        <taxon>Archaea</taxon>
        <taxon>Methanobacteriati</taxon>
        <taxon>Thermoplasmatota</taxon>
        <taxon>Thermoplasmata</taxon>
        <taxon>Methanomassiliicoccales</taxon>
        <taxon>Methanomethylophilaceae</taxon>
        <taxon>Methanomethylophilus</taxon>
    </lineage>
</organism>
<dbReference type="GeneID" id="41322276"/>
<proteinExistence type="predicted"/>
<protein>
    <recommendedName>
        <fullName evidence="2">Transposase IS110-like N-terminal domain-containing protein</fullName>
    </recommendedName>
</protein>
<dbReference type="PANTHER" id="PTHR33055">
    <property type="entry name" value="TRANSPOSASE FOR INSERTION SEQUENCE ELEMENT IS1111A"/>
    <property type="match status" value="1"/>
</dbReference>
<dbReference type="AlphaFoldDB" id="A0A3G3IIE4"/>
<dbReference type="GO" id="GO:0004803">
    <property type="term" value="F:transposase activity"/>
    <property type="evidence" value="ECO:0007669"/>
    <property type="project" value="InterPro"/>
</dbReference>
<name>A0A3G3IIE4_9ARCH</name>
<reference evidence="3 4" key="1">
    <citation type="submission" date="2016-10" db="EMBL/GenBank/DDBJ databases">
        <title>Complete genome of the TMA-utilizing, human hosted archaeon Methanomethylophilus alvus Gen. nov, sp. nov., strain Mx-05, derived from a pure culture.</title>
        <authorList>
            <person name="Brugere J.-F."/>
            <person name="Ben Hania W."/>
            <person name="Chaudhary P.P."/>
            <person name="Gaci N."/>
            <person name="Borrel G."/>
            <person name="Cao Van Tuat L."/>
            <person name="Fardeau M.-L."/>
            <person name="Harris H.M.B."/>
            <person name="O'Toole P.W."/>
            <person name="Ollivier B."/>
        </authorList>
    </citation>
    <scope>NUCLEOTIDE SEQUENCE [LARGE SCALE GENOMIC DNA]</scope>
    <source>
        <strain evidence="3 4">Mx-05</strain>
    </source>
</reference>
<accession>A0A3G3IIE4</accession>
<evidence type="ECO:0000313" key="4">
    <source>
        <dbReference type="Proteomes" id="UP000273278"/>
    </source>
</evidence>
<dbReference type="GO" id="GO:0003677">
    <property type="term" value="F:DNA binding"/>
    <property type="evidence" value="ECO:0007669"/>
    <property type="project" value="InterPro"/>
</dbReference>
<feature type="region of interest" description="Disordered" evidence="1">
    <location>
        <begin position="94"/>
        <end position="113"/>
    </location>
</feature>
<gene>
    <name evidence="3" type="ORF">BKD89_07385</name>
</gene>
<dbReference type="InterPro" id="IPR002525">
    <property type="entry name" value="Transp_IS110-like_N"/>
</dbReference>